<dbReference type="EMBL" id="FONA01000020">
    <property type="protein sequence ID" value="SFE84769.1"/>
    <property type="molecule type" value="Genomic_DNA"/>
</dbReference>
<dbReference type="Pfam" id="PF14690">
    <property type="entry name" value="Zn_ribbon_ISL3"/>
    <property type="match status" value="1"/>
</dbReference>
<keyword evidence="3" id="KW-1185">Reference proteome</keyword>
<gene>
    <name evidence="2" type="ORF">SAMN05444380_12052</name>
</gene>
<name>A0A1I2DWQ4_9BACT</name>
<sequence length="112" mass="13047">MSTSLLYHAFGLNNQEYLKTEYKGGTVIFHIQTKEDKLKCSNCHSYNVIKKGFTMRLFRTVPIGLKPVYLKAKVQRLECKDCGVIRQERLAYAEEKNIPVEMKRALQECFPQ</sequence>
<accession>A0A1I2DWQ4</accession>
<protein>
    <submittedName>
        <fullName evidence="2">Zinc-finger of transposase IS204/IS1001/IS1096/IS1165</fullName>
    </submittedName>
</protein>
<dbReference type="AlphaFoldDB" id="A0A1I2DWQ4"/>
<keyword evidence="2" id="KW-0863">Zinc-finger</keyword>
<dbReference type="RefSeq" id="WP_010526582.1">
    <property type="nucleotide sequence ID" value="NZ_AFSL01000012.1"/>
</dbReference>
<dbReference type="GO" id="GO:0008270">
    <property type="term" value="F:zinc ion binding"/>
    <property type="evidence" value="ECO:0007669"/>
    <property type="project" value="UniProtKB-KW"/>
</dbReference>
<organism evidence="2 3">
    <name type="scientific">Thermophagus xiamenensis</name>
    <dbReference type="NCBI Taxonomy" id="385682"/>
    <lineage>
        <taxon>Bacteria</taxon>
        <taxon>Pseudomonadati</taxon>
        <taxon>Bacteroidota</taxon>
        <taxon>Bacteroidia</taxon>
        <taxon>Marinilabiliales</taxon>
        <taxon>Marinilabiliaceae</taxon>
        <taxon>Thermophagus</taxon>
    </lineage>
</organism>
<proteinExistence type="predicted"/>
<feature type="domain" description="Transposase IS204/IS1001/IS1096/IS1165 zinc-finger" evidence="1">
    <location>
        <begin position="39"/>
        <end position="82"/>
    </location>
</feature>
<keyword evidence="2" id="KW-0479">Metal-binding</keyword>
<reference evidence="2 3" key="1">
    <citation type="submission" date="2016-10" db="EMBL/GenBank/DDBJ databases">
        <authorList>
            <person name="de Groot N.N."/>
        </authorList>
    </citation>
    <scope>NUCLEOTIDE SEQUENCE [LARGE SCALE GENOMIC DNA]</scope>
    <source>
        <strain evidence="2 3">DSM 19012</strain>
    </source>
</reference>
<evidence type="ECO:0000313" key="2">
    <source>
        <dbReference type="EMBL" id="SFE84769.1"/>
    </source>
</evidence>
<evidence type="ECO:0000259" key="1">
    <source>
        <dbReference type="Pfam" id="PF14690"/>
    </source>
</evidence>
<dbReference type="InterPro" id="IPR029261">
    <property type="entry name" value="Transposase_Znf"/>
</dbReference>
<dbReference type="eggNOG" id="COG3464">
    <property type="taxonomic scope" value="Bacteria"/>
</dbReference>
<dbReference type="OrthoDB" id="1123121at2"/>
<dbReference type="InParanoid" id="A0A1I2DWQ4"/>
<keyword evidence="2" id="KW-0862">Zinc</keyword>
<dbReference type="Proteomes" id="UP000181976">
    <property type="component" value="Unassembled WGS sequence"/>
</dbReference>
<evidence type="ECO:0000313" key="3">
    <source>
        <dbReference type="Proteomes" id="UP000181976"/>
    </source>
</evidence>